<comment type="caution">
    <text evidence="1">The sequence shown here is derived from an EMBL/GenBank/DDBJ whole genome shotgun (WGS) entry which is preliminary data.</text>
</comment>
<protein>
    <recommendedName>
        <fullName evidence="3">AsmA-like C-terminal domain-containing protein</fullName>
    </recommendedName>
</protein>
<evidence type="ECO:0000313" key="1">
    <source>
        <dbReference type="EMBL" id="MCB5409375.1"/>
    </source>
</evidence>
<dbReference type="InterPro" id="IPR052894">
    <property type="entry name" value="AsmA-related"/>
</dbReference>
<dbReference type="Proteomes" id="UP001198571">
    <property type="component" value="Unassembled WGS sequence"/>
</dbReference>
<dbReference type="RefSeq" id="WP_226934265.1">
    <property type="nucleotide sequence ID" value="NZ_JACDXX010000003.1"/>
</dbReference>
<reference evidence="1 2" key="1">
    <citation type="submission" date="2020-07" db="EMBL/GenBank/DDBJ databases">
        <title>Pseudogemmobacter sp. nov., isolated from poultry manure in Taiwan.</title>
        <authorList>
            <person name="Lin S.-Y."/>
            <person name="Tang Y.-S."/>
            <person name="Young C.-C."/>
        </authorList>
    </citation>
    <scope>NUCLEOTIDE SEQUENCE [LARGE SCALE GENOMIC DNA]</scope>
    <source>
        <strain evidence="1 2">CC-YST710</strain>
    </source>
</reference>
<gene>
    <name evidence="1" type="ORF">H0485_05075</name>
</gene>
<dbReference type="EMBL" id="JACDXX010000003">
    <property type="protein sequence ID" value="MCB5409375.1"/>
    <property type="molecule type" value="Genomic_DNA"/>
</dbReference>
<dbReference type="PANTHER" id="PTHR30441:SF8">
    <property type="entry name" value="DUF748 DOMAIN-CONTAINING PROTEIN"/>
    <property type="match status" value="1"/>
</dbReference>
<keyword evidence="2" id="KW-1185">Reference proteome</keyword>
<name>A0ABS8CJ26_9RHOB</name>
<dbReference type="PANTHER" id="PTHR30441">
    <property type="entry name" value="DUF748 DOMAIN-CONTAINING PROTEIN"/>
    <property type="match status" value="1"/>
</dbReference>
<evidence type="ECO:0008006" key="3">
    <source>
        <dbReference type="Google" id="ProtNLM"/>
    </source>
</evidence>
<proteinExistence type="predicted"/>
<evidence type="ECO:0000313" key="2">
    <source>
        <dbReference type="Proteomes" id="UP001198571"/>
    </source>
</evidence>
<sequence>MLLLMLGVGMAAMALLGRNIVLPVWAVAELEERINLAMKASGLPPGSTISIDDVEIGLAPDLAPRFVLRDLRLREGEGRAGLVLPEIRMELAPAPLLRGELRPRLLRLSAARIAMARDENGLLTLDLAGLTGGKSRPPAELLAAIEQVFTTGPLSVLKLIEMEGLAFSLKDARAGRTWELGDGRLVLENRADALAAELSLTQLGTPARASMLVESSKQDASARLSVTFDHVASRDLAAQAVPLAMLEVIDAPISGALRGALDASGKPAGLEAELTLAAGALRPGEGEAIALSRPEPGDAPPVPRRRVLEFDRAALRLRYDSTLQRVFLDQMNVESPSARLQASGTVDLMDAGGAPLQPGALPESAVTQLRISELMVDPEGLFAAPVRFSAGSASWRLWLRPFRVEIGEVNLLEGEERLSLRGEASVLPGEGWSGAIDVALNQISTDRLIRLWPLAAVPKTRSWLAENVGQGELTDVAAALRFKEGSEPHFALDYEFSGAEVRVIRSLPPVQNGYGRATLMDRSYTVVIEGGEITAPDAGDRDARIRVDGSLFRVPDITQKPASAEVRLLVEAGLTATLSLLDQEPFRFITKAGQKVGLGEGRAHLVADLAFPLKQKIAQEDVSYSVSGRVTDFRSQSLVPGKLLESPDLAVKVTRKGLSISGAGKIEGVPAVARYEQPFGKETGGAASLRGTVRLSDAGLRRLGVALPAGWLKGETGAEVQLRLARGRPAELSLTSDLKGATLAVPPLSWSKAAATGGKLSLDAVLGAAPVVPRLDLSAAGLDLHASLTTATGGGLGKMEITRLRVGDWLDATAELSGRGRNTMPAVKLTGGSLDLRHLPKGGSAGASGGGRGDEISVSLDRLVVTEGISLTGLSGNLRPVGAGLEGGFVAAVNGAGQVQGATIAYKGGTAVRLTSQDAGRIMAAAGIFSMGRGGSLDMTIQPRDVAGQYSGVARVENFRVENAPILAELLSAASVVGLLEQLQGGGIAFQEGDVSFLILPEGVQIARGAAIGASMGISFSGFYHAARQAVEIQGTISPIYLLNGIGSIFTRKGEGLFGFNYRLSGPVKSPSVSVNPLSILTPGMFRDIFRRPAPVLKGAG</sequence>
<accession>A0ABS8CJ26</accession>
<organism evidence="1 2">
    <name type="scientific">Pseudogemmobacter faecipullorum</name>
    <dbReference type="NCBI Taxonomy" id="2755041"/>
    <lineage>
        <taxon>Bacteria</taxon>
        <taxon>Pseudomonadati</taxon>
        <taxon>Pseudomonadota</taxon>
        <taxon>Alphaproteobacteria</taxon>
        <taxon>Rhodobacterales</taxon>
        <taxon>Paracoccaceae</taxon>
        <taxon>Pseudogemmobacter</taxon>
    </lineage>
</organism>